<proteinExistence type="predicted"/>
<protein>
    <recommendedName>
        <fullName evidence="3">Right handed beta helix domain-containing protein</fullName>
    </recommendedName>
</protein>
<keyword evidence="2" id="KW-1185">Reference proteome</keyword>
<dbReference type="EMBL" id="PDEP01000011">
    <property type="protein sequence ID" value="PEN05815.1"/>
    <property type="molecule type" value="Genomic_DNA"/>
</dbReference>
<evidence type="ECO:0000313" key="2">
    <source>
        <dbReference type="Proteomes" id="UP000221024"/>
    </source>
</evidence>
<gene>
    <name evidence="1" type="ORF">CRI93_11995</name>
</gene>
<feature type="non-terminal residue" evidence="1">
    <location>
        <position position="610"/>
    </location>
</feature>
<dbReference type="InterPro" id="IPR011050">
    <property type="entry name" value="Pectin_lyase_fold/virulence"/>
</dbReference>
<reference evidence="1 2" key="1">
    <citation type="submission" date="2017-10" db="EMBL/GenBank/DDBJ databases">
        <title>Draft genome of Longimonas halophila.</title>
        <authorList>
            <person name="Goh K.M."/>
            <person name="Shamsir M.S."/>
            <person name="Lim S.W."/>
        </authorList>
    </citation>
    <scope>NUCLEOTIDE SEQUENCE [LARGE SCALE GENOMIC DNA]</scope>
    <source>
        <strain evidence="1 2">KCTC 42399</strain>
    </source>
</reference>
<dbReference type="InterPro" id="IPR012334">
    <property type="entry name" value="Pectin_lyas_fold"/>
</dbReference>
<evidence type="ECO:0000313" key="1">
    <source>
        <dbReference type="EMBL" id="PEN05815.1"/>
    </source>
</evidence>
<dbReference type="SMART" id="SM00710">
    <property type="entry name" value="PbH1"/>
    <property type="match status" value="6"/>
</dbReference>
<dbReference type="Proteomes" id="UP000221024">
    <property type="component" value="Unassembled WGS sequence"/>
</dbReference>
<dbReference type="AlphaFoldDB" id="A0A2H3P3F0"/>
<comment type="caution">
    <text evidence="1">The sequence shown here is derived from an EMBL/GenBank/DDBJ whole genome shotgun (WGS) entry which is preliminary data.</text>
</comment>
<dbReference type="Gene3D" id="2.160.20.10">
    <property type="entry name" value="Single-stranded right-handed beta-helix, Pectin lyase-like"/>
    <property type="match status" value="1"/>
</dbReference>
<organism evidence="1 2">
    <name type="scientific">Longimonas halophila</name>
    <dbReference type="NCBI Taxonomy" id="1469170"/>
    <lineage>
        <taxon>Bacteria</taxon>
        <taxon>Pseudomonadati</taxon>
        <taxon>Rhodothermota</taxon>
        <taxon>Rhodothermia</taxon>
        <taxon>Rhodothermales</taxon>
        <taxon>Salisaetaceae</taxon>
        <taxon>Longimonas</taxon>
    </lineage>
</organism>
<name>A0A2H3P3F0_9BACT</name>
<dbReference type="SUPFAM" id="SSF51126">
    <property type="entry name" value="Pectin lyase-like"/>
    <property type="match status" value="1"/>
</dbReference>
<evidence type="ECO:0008006" key="3">
    <source>
        <dbReference type="Google" id="ProtNLM"/>
    </source>
</evidence>
<accession>A0A2H3P3F0</accession>
<dbReference type="InterPro" id="IPR006626">
    <property type="entry name" value="PbH1"/>
</dbReference>
<sequence>MLLGGMTPVQAQSTLTVDGGNASCDDVTGGPYCTIQAAINSASSGDNIDVAAGTYTENVLITTPVTLRGANAGVAGNDDTSRSAETVVQPQQTSNNDDVIFGVAASNVTIDGFLLDAEPNPDEFAEVGIGIDATSTSYTGITVQNNIIEHIPSISEAAATPAAGIGAQGPSSGNVFQDNLMRDFGAFASGSFGVDEANAGIGLAGNFFATVTDNVTENVAFGILMLGHDATAPDAPQTITGGSHINNHRGIVVYPGSVDSAYEVESVSITGAAEYGITLFRFDGSLAGIGDGSNTVDATLRNVEIRDTGNFDSDASGINVSADVDGGAYEVDVIESTIANNANRGIHASANDDLSSGSLSLSVFVRRSVIEGNGFDPNTNAGRGAGLIAQRGGFIDAENSIITNGSVDADALSIQSAGQQGDNGLMAVTQSQVLAGTGGGQAVVVSNPGSNSPGLLNASLNAWDVTEASNLAITNNAGDVVDYSPFLASNADTDAGTPGFQGDFSTLILDSASSNSGINTKLQEGTGVSGVETLVLQSTGGTYDASAPVETSAQITVADDLSFTGSGPITIVNNELAVDAGVASITGSPDFNVQNRFTGTDGAGNDAGWR</sequence>